<dbReference type="Proteomes" id="UP001454036">
    <property type="component" value="Unassembled WGS sequence"/>
</dbReference>
<feature type="domain" description="RING-type" evidence="10">
    <location>
        <begin position="184"/>
        <end position="225"/>
    </location>
</feature>
<dbReference type="Pfam" id="PF14369">
    <property type="entry name" value="Zn_ribbon_19"/>
    <property type="match status" value="1"/>
</dbReference>
<evidence type="ECO:0000259" key="10">
    <source>
        <dbReference type="PROSITE" id="PS50089"/>
    </source>
</evidence>
<dbReference type="InterPro" id="IPR010543">
    <property type="entry name" value="DUF1117"/>
</dbReference>
<protein>
    <recommendedName>
        <fullName evidence="2">RING-type E3 ubiquitin transferase</fullName>
        <ecNumber evidence="2">2.3.2.27</ecNumber>
    </recommendedName>
</protein>
<keyword evidence="6" id="KW-0833">Ubl conjugation pathway</keyword>
<dbReference type="SMART" id="SM00184">
    <property type="entry name" value="RING"/>
    <property type="match status" value="1"/>
</dbReference>
<dbReference type="PANTHER" id="PTHR15710:SF217">
    <property type="entry name" value="E3 UBIQUITIN-PROTEIN LIGASE RDUF2"/>
    <property type="match status" value="1"/>
</dbReference>
<dbReference type="SMART" id="SM00744">
    <property type="entry name" value="RINGv"/>
    <property type="match status" value="1"/>
</dbReference>
<name>A0AAV3PUV3_LITER</name>
<dbReference type="EMBL" id="BAABME010002591">
    <property type="protein sequence ID" value="GAA0155304.1"/>
    <property type="molecule type" value="Genomic_DNA"/>
</dbReference>
<dbReference type="PANTHER" id="PTHR15710">
    <property type="entry name" value="E3 UBIQUITIN-PROTEIN LIGASE PRAJA"/>
    <property type="match status" value="1"/>
</dbReference>
<dbReference type="Gene3D" id="3.30.40.10">
    <property type="entry name" value="Zinc/RING finger domain, C3HC4 (zinc finger)"/>
    <property type="match status" value="1"/>
</dbReference>
<keyword evidence="7" id="KW-0862">Zinc</keyword>
<evidence type="ECO:0000313" key="11">
    <source>
        <dbReference type="EMBL" id="GAA0155304.1"/>
    </source>
</evidence>
<dbReference type="AlphaFoldDB" id="A0AAV3PUV3"/>
<keyword evidence="3" id="KW-0808">Transferase</keyword>
<gene>
    <name evidence="11" type="ORF">LIER_13063</name>
</gene>
<dbReference type="InterPro" id="IPR013083">
    <property type="entry name" value="Znf_RING/FYVE/PHD"/>
</dbReference>
<dbReference type="SUPFAM" id="SSF57850">
    <property type="entry name" value="RING/U-box"/>
    <property type="match status" value="1"/>
</dbReference>
<feature type="region of interest" description="Disordered" evidence="9">
    <location>
        <begin position="315"/>
        <end position="343"/>
    </location>
</feature>
<dbReference type="GO" id="GO:0016874">
    <property type="term" value="F:ligase activity"/>
    <property type="evidence" value="ECO:0007669"/>
    <property type="project" value="UniProtKB-KW"/>
</dbReference>
<dbReference type="InterPro" id="IPR011016">
    <property type="entry name" value="Znf_RING-CH"/>
</dbReference>
<keyword evidence="4" id="KW-0479">Metal-binding</keyword>
<keyword evidence="11" id="KW-0436">Ligase</keyword>
<keyword evidence="5 8" id="KW-0863">Zinc-finger</keyword>
<reference evidence="11 12" key="1">
    <citation type="submission" date="2024-01" db="EMBL/GenBank/DDBJ databases">
        <title>The complete chloroplast genome sequence of Lithospermum erythrorhizon: insights into the phylogenetic relationship among Boraginaceae species and the maternal lineages of purple gromwells.</title>
        <authorList>
            <person name="Okada T."/>
            <person name="Watanabe K."/>
        </authorList>
    </citation>
    <scope>NUCLEOTIDE SEQUENCE [LARGE SCALE GENOMIC DNA]</scope>
</reference>
<dbReference type="GO" id="GO:0008270">
    <property type="term" value="F:zinc ion binding"/>
    <property type="evidence" value="ECO:0007669"/>
    <property type="project" value="UniProtKB-KW"/>
</dbReference>
<accession>A0AAV3PUV3</accession>
<dbReference type="Pfam" id="PF06547">
    <property type="entry name" value="DUF1117"/>
    <property type="match status" value="1"/>
</dbReference>
<dbReference type="FunFam" id="3.30.40.10:FF:000022">
    <property type="entry name" value="E3 ubiquitin-protein ligase RING1-like"/>
    <property type="match status" value="1"/>
</dbReference>
<dbReference type="GO" id="GO:0005737">
    <property type="term" value="C:cytoplasm"/>
    <property type="evidence" value="ECO:0007669"/>
    <property type="project" value="TreeGrafter"/>
</dbReference>
<evidence type="ECO:0000256" key="7">
    <source>
        <dbReference type="ARBA" id="ARBA00022833"/>
    </source>
</evidence>
<evidence type="ECO:0000256" key="6">
    <source>
        <dbReference type="ARBA" id="ARBA00022786"/>
    </source>
</evidence>
<evidence type="ECO:0000256" key="9">
    <source>
        <dbReference type="SAM" id="MobiDB-lite"/>
    </source>
</evidence>
<dbReference type="GO" id="GO:0061630">
    <property type="term" value="F:ubiquitin protein ligase activity"/>
    <property type="evidence" value="ECO:0007669"/>
    <property type="project" value="UniProtKB-EC"/>
</dbReference>
<comment type="catalytic activity">
    <reaction evidence="1">
        <text>S-ubiquitinyl-[E2 ubiquitin-conjugating enzyme]-L-cysteine + [acceptor protein]-L-lysine = [E2 ubiquitin-conjugating enzyme]-L-cysteine + N(6)-ubiquitinyl-[acceptor protein]-L-lysine.</text>
        <dbReference type="EC" id="2.3.2.27"/>
    </reaction>
</comment>
<proteinExistence type="predicted"/>
<dbReference type="PROSITE" id="PS50089">
    <property type="entry name" value="ZF_RING_2"/>
    <property type="match status" value="1"/>
</dbReference>
<sequence length="343" mass="36683">MAETMSYWCYQCNRLINVSDEDTLTCPRCNSGFIEAGTGPNSASVSPPESRRNSDGSAGVRLGFGRSTGNGAETEMYNPIILLRSPNQAAGGDVSDGVESSDGSEGGGERLYRLFYDGGAGTGLQPLPPSMSEFLLGAGFDRLLEQLSQLEINKPENGPASKAAIESIPSVVIEPSHDCSDLSCVICHEEFDIGSEAREMPCKHLYHSECIVSWLSIRNSCPICRHELSIETGNKLDSNPNENSNNHNNGNENVPFGITIWRLPSGGYAIGRFTGSGNNALPRSVALDTRRRSGGGMRRLFGGLVSFCKRVMSPPSPAISSSASEPGSPENLVVPRTRSMSIS</sequence>
<organism evidence="11 12">
    <name type="scientific">Lithospermum erythrorhizon</name>
    <name type="common">Purple gromwell</name>
    <name type="synonym">Lithospermum officinale var. erythrorhizon</name>
    <dbReference type="NCBI Taxonomy" id="34254"/>
    <lineage>
        <taxon>Eukaryota</taxon>
        <taxon>Viridiplantae</taxon>
        <taxon>Streptophyta</taxon>
        <taxon>Embryophyta</taxon>
        <taxon>Tracheophyta</taxon>
        <taxon>Spermatophyta</taxon>
        <taxon>Magnoliopsida</taxon>
        <taxon>eudicotyledons</taxon>
        <taxon>Gunneridae</taxon>
        <taxon>Pentapetalae</taxon>
        <taxon>asterids</taxon>
        <taxon>lamiids</taxon>
        <taxon>Boraginales</taxon>
        <taxon>Boraginaceae</taxon>
        <taxon>Boraginoideae</taxon>
        <taxon>Lithospermeae</taxon>
        <taxon>Lithospermum</taxon>
    </lineage>
</organism>
<keyword evidence="12" id="KW-1185">Reference proteome</keyword>
<dbReference type="GO" id="GO:0016567">
    <property type="term" value="P:protein ubiquitination"/>
    <property type="evidence" value="ECO:0007669"/>
    <property type="project" value="TreeGrafter"/>
</dbReference>
<feature type="compositionally biased region" description="Low complexity" evidence="9">
    <location>
        <begin position="318"/>
        <end position="330"/>
    </location>
</feature>
<evidence type="ECO:0000256" key="5">
    <source>
        <dbReference type="ARBA" id="ARBA00022771"/>
    </source>
</evidence>
<dbReference type="InterPro" id="IPR039525">
    <property type="entry name" value="RNF126-like_zinc-ribbon"/>
</dbReference>
<evidence type="ECO:0000256" key="2">
    <source>
        <dbReference type="ARBA" id="ARBA00012483"/>
    </source>
</evidence>
<evidence type="ECO:0000256" key="4">
    <source>
        <dbReference type="ARBA" id="ARBA00022723"/>
    </source>
</evidence>
<dbReference type="Pfam" id="PF13639">
    <property type="entry name" value="zf-RING_2"/>
    <property type="match status" value="1"/>
</dbReference>
<comment type="caution">
    <text evidence="11">The sequence shown here is derived from an EMBL/GenBank/DDBJ whole genome shotgun (WGS) entry which is preliminary data.</text>
</comment>
<evidence type="ECO:0000256" key="8">
    <source>
        <dbReference type="PROSITE-ProRule" id="PRU00175"/>
    </source>
</evidence>
<feature type="region of interest" description="Disordered" evidence="9">
    <location>
        <begin position="37"/>
        <end position="71"/>
    </location>
</feature>
<dbReference type="EC" id="2.3.2.27" evidence="2"/>
<dbReference type="InterPro" id="IPR001841">
    <property type="entry name" value="Znf_RING"/>
</dbReference>
<evidence type="ECO:0000256" key="1">
    <source>
        <dbReference type="ARBA" id="ARBA00000900"/>
    </source>
</evidence>
<evidence type="ECO:0000313" key="12">
    <source>
        <dbReference type="Proteomes" id="UP001454036"/>
    </source>
</evidence>
<evidence type="ECO:0000256" key="3">
    <source>
        <dbReference type="ARBA" id="ARBA00022679"/>
    </source>
</evidence>